<name>A0A9W8JLG9_9AGAR</name>
<evidence type="ECO:0000313" key="2">
    <source>
        <dbReference type="EMBL" id="KAJ2935039.1"/>
    </source>
</evidence>
<dbReference type="Proteomes" id="UP001140091">
    <property type="component" value="Unassembled WGS sequence"/>
</dbReference>
<gene>
    <name evidence="2" type="ORF">H1R20_g2027</name>
</gene>
<protein>
    <submittedName>
        <fullName evidence="2">Uncharacterized protein</fullName>
    </submittedName>
</protein>
<evidence type="ECO:0000313" key="3">
    <source>
        <dbReference type="Proteomes" id="UP001140091"/>
    </source>
</evidence>
<dbReference type="AlphaFoldDB" id="A0A9W8JLG9"/>
<keyword evidence="3" id="KW-1185">Reference proteome</keyword>
<feature type="non-terminal residue" evidence="2">
    <location>
        <position position="354"/>
    </location>
</feature>
<feature type="region of interest" description="Disordered" evidence="1">
    <location>
        <begin position="255"/>
        <end position="274"/>
    </location>
</feature>
<proteinExistence type="predicted"/>
<dbReference type="OrthoDB" id="3222645at2759"/>
<evidence type="ECO:0000256" key="1">
    <source>
        <dbReference type="SAM" id="MobiDB-lite"/>
    </source>
</evidence>
<dbReference type="EMBL" id="JANBPK010000706">
    <property type="protein sequence ID" value="KAJ2935039.1"/>
    <property type="molecule type" value="Genomic_DNA"/>
</dbReference>
<feature type="region of interest" description="Disordered" evidence="1">
    <location>
        <begin position="326"/>
        <end position="345"/>
    </location>
</feature>
<accession>A0A9W8JLG9</accession>
<feature type="region of interest" description="Disordered" evidence="1">
    <location>
        <begin position="114"/>
        <end position="137"/>
    </location>
</feature>
<reference evidence="2" key="1">
    <citation type="submission" date="2022-06" db="EMBL/GenBank/DDBJ databases">
        <title>Genome Sequence of Candolleomyces eurysporus.</title>
        <authorList>
            <person name="Buettner E."/>
        </authorList>
    </citation>
    <scope>NUCLEOTIDE SEQUENCE</scope>
    <source>
        <strain evidence="2">VTCC 930004</strain>
    </source>
</reference>
<organism evidence="2 3">
    <name type="scientific">Candolleomyces eurysporus</name>
    <dbReference type="NCBI Taxonomy" id="2828524"/>
    <lineage>
        <taxon>Eukaryota</taxon>
        <taxon>Fungi</taxon>
        <taxon>Dikarya</taxon>
        <taxon>Basidiomycota</taxon>
        <taxon>Agaricomycotina</taxon>
        <taxon>Agaricomycetes</taxon>
        <taxon>Agaricomycetidae</taxon>
        <taxon>Agaricales</taxon>
        <taxon>Agaricineae</taxon>
        <taxon>Psathyrellaceae</taxon>
        <taxon>Candolleomyces</taxon>
    </lineage>
</organism>
<feature type="compositionally biased region" description="Basic and acidic residues" evidence="1">
    <location>
        <begin position="114"/>
        <end position="130"/>
    </location>
</feature>
<comment type="caution">
    <text evidence="2">The sequence shown here is derived from an EMBL/GenBank/DDBJ whole genome shotgun (WGS) entry which is preliminary data.</text>
</comment>
<feature type="compositionally biased region" description="Low complexity" evidence="1">
    <location>
        <begin position="334"/>
        <end position="345"/>
    </location>
</feature>
<sequence length="354" mass="39372">MPADTSSVVDVIQKVNAVNEEIFQMAAYLGEVLFYEVLAPGGDKQEHRQRAINASYEGSRNLLGEKLTNALAQASMKEPKEEINPFFVQIVMQIALTNWCGIFGRRWTSYQQAEREPISSGGPRRDHQRESAASAGVSRQADYDRFVSELYDVIRDHEDQDVAGRWRSITRAHVPFSTNGWNRSLMTGICSIMVVSGWVTRSDAEIAQIERRLASIFKPLLDLRKATGEDITSADLDIALVQLGEAFNPLYMEDAYPGERSQSKPNRKNSASDLVAGTTGLGLQRLSVRRLKTGGVQRQAERFLSLPKVVLEKTVMEALESSPLVRKPKNKAVSGSSMRPRSRSSSVFGNMFGL</sequence>